<dbReference type="EMBL" id="KQ414585">
    <property type="protein sequence ID" value="KOC70535.1"/>
    <property type="molecule type" value="Genomic_DNA"/>
</dbReference>
<dbReference type="AlphaFoldDB" id="A0A0L7RI53"/>
<accession>A0A0L7RI53</accession>
<evidence type="ECO:0000256" key="2">
    <source>
        <dbReference type="ARBA" id="ARBA00023054"/>
    </source>
</evidence>
<sequence length="803" mass="93388">MQTEVPTLPVVHFNAHKNLNRKQNSNLGRPSVEAKVSSASSPHKIVACLSSKKKNLHPLLGQPYQSNVRHYPPSEQSKHKNSIEQRVLSAKMLRIKELQNQLADAHYRLNEIANENKLLKALQKRQDSALKRYEGTNAELPRIINSHHEELRVLQVKYNEGIKKSTYAYYFLTLHRKLSLETKSLKQQLHIETSKRKETQKHLDGATEKLRTLENLLDNRERRLYYNGQLLFPDRIRRFGTQSLTNLRDISSSNPLKLLNKGKKWQTDVHNNSLPVLHTHELNDKNIRTNEPINLNQTLDCVKTETMTNLEQVRKYRLQKSPHKKILLDDTEEKPKVSEFTMNENSEISVDLENSEQLQKYHGDIQKYEISADKFRQIYKNQKYQNCNELLKKELTYSSEGSESENENFKDTSATNNSKQLYARLISSADDTSDSKELTFSDCKYKNKLRVLVRERKNSYESDSEIESEVKKGTVKHYLTRNYQDNTLKLMSPMCNHTDYNSNQKVEKSTSSKHTLNGSQKLYQNLIDEMHVQVKNVENENVCALYDAQDSQTDYASPEDLKKYIFEQAISEKQEHNNVNVTKNELVNESFLETYSTGEHNVSFKTFNEEESLDIKSEKVSHTNETLFNDSQKKSTQDLLNPSINLNKEIADKTDIAEIELISKNIFVETYDLETRNKLNKHELKKELRNIDMVHDVQALYNEPVHDRFTDVNTTNEISIKTKITNYNKEKLLASMKAIDNNENIEYLNQDYEKHNVTSQKQIAGSVFHDIPTHMKKKQDIIKDIFDTDVIKNESTGSCNKLH</sequence>
<reference evidence="5 6" key="1">
    <citation type="submission" date="2015-07" db="EMBL/GenBank/DDBJ databases">
        <title>The genome of Habropoda laboriosa.</title>
        <authorList>
            <person name="Pan H."/>
            <person name="Kapheim K."/>
        </authorList>
    </citation>
    <scope>NUCLEOTIDE SEQUENCE [LARGE SCALE GENOMIC DNA]</scope>
    <source>
        <strain evidence="5">0110345459</strain>
    </source>
</reference>
<evidence type="ECO:0000256" key="1">
    <source>
        <dbReference type="ARBA" id="ARBA00010229"/>
    </source>
</evidence>
<feature type="domain" description="Lebercilin" evidence="4">
    <location>
        <begin position="84"/>
        <end position="158"/>
    </location>
</feature>
<dbReference type="Pfam" id="PF15619">
    <property type="entry name" value="Lebercilin"/>
    <property type="match status" value="1"/>
</dbReference>
<dbReference type="PANTHER" id="PTHR16650:SF6">
    <property type="entry name" value="GH21622P"/>
    <property type="match status" value="1"/>
</dbReference>
<keyword evidence="6" id="KW-1185">Reference proteome</keyword>
<dbReference type="PANTHER" id="PTHR16650">
    <property type="entry name" value="C21ORF13-RELATED"/>
    <property type="match status" value="1"/>
</dbReference>
<dbReference type="GO" id="GO:0005930">
    <property type="term" value="C:axoneme"/>
    <property type="evidence" value="ECO:0007669"/>
    <property type="project" value="TreeGrafter"/>
</dbReference>
<proteinExistence type="inferred from homology"/>
<keyword evidence="2 3" id="KW-0175">Coiled coil</keyword>
<protein>
    <submittedName>
        <fullName evidence="5">Lebercilin</fullName>
    </submittedName>
</protein>
<evidence type="ECO:0000313" key="5">
    <source>
        <dbReference type="EMBL" id="KOC70535.1"/>
    </source>
</evidence>
<organism evidence="5 6">
    <name type="scientific">Habropoda laboriosa</name>
    <dbReference type="NCBI Taxonomy" id="597456"/>
    <lineage>
        <taxon>Eukaryota</taxon>
        <taxon>Metazoa</taxon>
        <taxon>Ecdysozoa</taxon>
        <taxon>Arthropoda</taxon>
        <taxon>Hexapoda</taxon>
        <taxon>Insecta</taxon>
        <taxon>Pterygota</taxon>
        <taxon>Neoptera</taxon>
        <taxon>Endopterygota</taxon>
        <taxon>Hymenoptera</taxon>
        <taxon>Apocrita</taxon>
        <taxon>Aculeata</taxon>
        <taxon>Apoidea</taxon>
        <taxon>Anthophila</taxon>
        <taxon>Apidae</taxon>
        <taxon>Habropoda</taxon>
    </lineage>
</organism>
<gene>
    <name evidence="5" type="ORF">WH47_07942</name>
</gene>
<name>A0A0L7RI53_9HYME</name>
<feature type="coiled-coil region" evidence="3">
    <location>
        <begin position="196"/>
        <end position="223"/>
    </location>
</feature>
<feature type="coiled-coil region" evidence="3">
    <location>
        <begin position="95"/>
        <end position="139"/>
    </location>
</feature>
<evidence type="ECO:0000256" key="3">
    <source>
        <dbReference type="SAM" id="Coils"/>
    </source>
</evidence>
<dbReference type="OrthoDB" id="2123794at2759"/>
<dbReference type="Proteomes" id="UP000053825">
    <property type="component" value="Unassembled WGS sequence"/>
</dbReference>
<comment type="similarity">
    <text evidence="1">Belongs to the LCA5 family.</text>
</comment>
<dbReference type="InterPro" id="IPR026188">
    <property type="entry name" value="Lebercilin-like"/>
</dbReference>
<dbReference type="STRING" id="597456.A0A0L7RI53"/>
<evidence type="ECO:0000313" key="6">
    <source>
        <dbReference type="Proteomes" id="UP000053825"/>
    </source>
</evidence>
<dbReference type="GO" id="GO:0042073">
    <property type="term" value="P:intraciliary transport"/>
    <property type="evidence" value="ECO:0007669"/>
    <property type="project" value="TreeGrafter"/>
</dbReference>
<dbReference type="InterPro" id="IPR028933">
    <property type="entry name" value="Lebercilin_dom"/>
</dbReference>
<evidence type="ECO:0000259" key="4">
    <source>
        <dbReference type="Pfam" id="PF15619"/>
    </source>
</evidence>